<dbReference type="InterPro" id="IPR037830">
    <property type="entry name" value="ZZZ3"/>
</dbReference>
<dbReference type="OrthoDB" id="20473at2759"/>
<name>A0A8H7JA49_9PLEO</name>
<evidence type="ECO:0000313" key="3">
    <source>
        <dbReference type="EMBL" id="KAF9699841.1"/>
    </source>
</evidence>
<feature type="region of interest" description="Disordered" evidence="2">
    <location>
        <begin position="136"/>
        <end position="168"/>
    </location>
</feature>
<feature type="region of interest" description="Disordered" evidence="2">
    <location>
        <begin position="354"/>
        <end position="410"/>
    </location>
</feature>
<evidence type="ECO:0000256" key="1">
    <source>
        <dbReference type="SAM" id="Coils"/>
    </source>
</evidence>
<feature type="compositionally biased region" description="Low complexity" evidence="2">
    <location>
        <begin position="138"/>
        <end position="150"/>
    </location>
</feature>
<comment type="caution">
    <text evidence="3">The sequence shown here is derived from an EMBL/GenBank/DDBJ whole genome shotgun (WGS) entry which is preliminary data.</text>
</comment>
<evidence type="ECO:0000256" key="2">
    <source>
        <dbReference type="SAM" id="MobiDB-lite"/>
    </source>
</evidence>
<sequence length="410" mass="43873">MSSEPAMARVQIDEMDEVDKSGPNDRATIDFLFPAPQDPTIPLSTNRLNERTECRRGDFLAVHTPYRRHQRCLISRTASGSQASARPVLAFAAPPASWPGPIAHRLAALDDSRATRLETSSLPAAMPALLVDTNLRPASSSDASSTSGASQKRSESPTSDRPPVSPITPTATVAQLAPIECSDPRPRNAPPPPSAPAPAPAPAPTAFRQQPPSVPISESENPDAIALRSAISLLQLQREKSKRDLKALEELKHAAVQDPHGFMRSLQEQKAQAARAHNDVLTPTLAGLTDIAESDDEDTTADQQSGAGRKDSANVDPRAAPKFPAIPQPQNVVRCPPIEWAKYHIVGEPLNKMHDEQKKWPGSSEPPKLANGHRAPPHSVAAPYSPFKDAVGKSKSPSTGPTSKTKKTPS</sequence>
<dbReference type="AlphaFoldDB" id="A0A8H7JA49"/>
<feature type="compositionally biased region" description="Low complexity" evidence="2">
    <location>
        <begin position="393"/>
        <end position="403"/>
    </location>
</feature>
<accession>A0A8H7JA49</accession>
<organism evidence="3 4">
    <name type="scientific">Ascochyta lentis</name>
    <dbReference type="NCBI Taxonomy" id="205686"/>
    <lineage>
        <taxon>Eukaryota</taxon>
        <taxon>Fungi</taxon>
        <taxon>Dikarya</taxon>
        <taxon>Ascomycota</taxon>
        <taxon>Pezizomycotina</taxon>
        <taxon>Dothideomycetes</taxon>
        <taxon>Pleosporomycetidae</taxon>
        <taxon>Pleosporales</taxon>
        <taxon>Pleosporineae</taxon>
        <taxon>Didymellaceae</taxon>
        <taxon>Ascochyta</taxon>
    </lineage>
</organism>
<feature type="region of interest" description="Disordered" evidence="2">
    <location>
        <begin position="285"/>
        <end position="330"/>
    </location>
</feature>
<feature type="region of interest" description="Disordered" evidence="2">
    <location>
        <begin position="181"/>
        <end position="221"/>
    </location>
</feature>
<reference evidence="3" key="2">
    <citation type="submission" date="2020-09" db="EMBL/GenBank/DDBJ databases">
        <title>Reference genome assembly for Australian Ascochyta lentis isolate Al4.</title>
        <authorList>
            <person name="Lee R.C."/>
            <person name="Farfan-Caceres L.M."/>
            <person name="Debler J.W."/>
            <person name="Williams A.H."/>
            <person name="Henares B.M."/>
        </authorList>
    </citation>
    <scope>NUCLEOTIDE SEQUENCE</scope>
    <source>
        <strain evidence="3">Al4</strain>
    </source>
</reference>
<dbReference type="PANTHER" id="PTHR22705">
    <property type="entry name" value="ZINC FINGER, ZZ DOMAIN CONTAINING 3"/>
    <property type="match status" value="1"/>
</dbReference>
<keyword evidence="4" id="KW-1185">Reference proteome</keyword>
<dbReference type="PANTHER" id="PTHR22705:SF0">
    <property type="entry name" value="ZZ-TYPE ZINC FINGER-CONTAINING PROTEIN 3"/>
    <property type="match status" value="1"/>
</dbReference>
<dbReference type="EMBL" id="RZGK01000004">
    <property type="protein sequence ID" value="KAF9699841.1"/>
    <property type="molecule type" value="Genomic_DNA"/>
</dbReference>
<protein>
    <submittedName>
        <fullName evidence="3">Uncharacterized protein</fullName>
    </submittedName>
</protein>
<proteinExistence type="predicted"/>
<feature type="coiled-coil region" evidence="1">
    <location>
        <begin position="231"/>
        <end position="258"/>
    </location>
</feature>
<evidence type="ECO:0000313" key="4">
    <source>
        <dbReference type="Proteomes" id="UP000651452"/>
    </source>
</evidence>
<gene>
    <name evidence="3" type="ORF">EKO04_002352</name>
</gene>
<keyword evidence="1" id="KW-0175">Coiled coil</keyword>
<feature type="compositionally biased region" description="Pro residues" evidence="2">
    <location>
        <begin position="187"/>
        <end position="203"/>
    </location>
</feature>
<reference evidence="3" key="1">
    <citation type="submission" date="2018-12" db="EMBL/GenBank/DDBJ databases">
        <authorList>
            <person name="Syme R.A."/>
            <person name="Farfan-Caceres L."/>
            <person name="Lichtenzveig J."/>
        </authorList>
    </citation>
    <scope>NUCLEOTIDE SEQUENCE</scope>
    <source>
        <strain evidence="3">Al4</strain>
    </source>
</reference>
<dbReference type="Proteomes" id="UP000651452">
    <property type="component" value="Unassembled WGS sequence"/>
</dbReference>
<feature type="region of interest" description="Disordered" evidence="2">
    <location>
        <begin position="1"/>
        <end position="25"/>
    </location>
</feature>